<feature type="region of interest" description="Disordered" evidence="2">
    <location>
        <begin position="636"/>
        <end position="991"/>
    </location>
</feature>
<dbReference type="PANTHER" id="PTHR34491:SF74">
    <property type="entry name" value="DUF4456 DOMAIN-CONTAINING PROTEIN"/>
    <property type="match status" value="1"/>
</dbReference>
<feature type="compositionally biased region" description="Low complexity" evidence="2">
    <location>
        <begin position="1710"/>
        <end position="1729"/>
    </location>
</feature>
<protein>
    <submittedName>
        <fullName evidence="3">Uncharacterized protein</fullName>
    </submittedName>
</protein>
<feature type="region of interest" description="Disordered" evidence="2">
    <location>
        <begin position="1634"/>
        <end position="2134"/>
    </location>
</feature>
<keyword evidence="1" id="KW-0175">Coiled coil</keyword>
<feature type="compositionally biased region" description="Acidic residues" evidence="2">
    <location>
        <begin position="1910"/>
        <end position="1926"/>
    </location>
</feature>
<feature type="compositionally biased region" description="Low complexity" evidence="2">
    <location>
        <begin position="1835"/>
        <end position="1849"/>
    </location>
</feature>
<feature type="compositionally biased region" description="Low complexity" evidence="2">
    <location>
        <begin position="1587"/>
        <end position="1601"/>
    </location>
</feature>
<feature type="compositionally biased region" description="Acidic residues" evidence="2">
    <location>
        <begin position="2003"/>
        <end position="2013"/>
    </location>
</feature>
<feature type="compositionally biased region" description="Low complexity" evidence="2">
    <location>
        <begin position="2067"/>
        <end position="2096"/>
    </location>
</feature>
<feature type="compositionally biased region" description="Low complexity" evidence="2">
    <location>
        <begin position="1102"/>
        <end position="1126"/>
    </location>
</feature>
<feature type="compositionally biased region" description="Low complexity" evidence="2">
    <location>
        <begin position="1875"/>
        <end position="1893"/>
    </location>
</feature>
<feature type="compositionally biased region" description="Low complexity" evidence="2">
    <location>
        <begin position="971"/>
        <end position="991"/>
    </location>
</feature>
<gene>
    <name evidence="3" type="ORF">HYH03_011138</name>
</gene>
<organism evidence="3 4">
    <name type="scientific">Edaphochlamys debaryana</name>
    <dbReference type="NCBI Taxonomy" id="47281"/>
    <lineage>
        <taxon>Eukaryota</taxon>
        <taxon>Viridiplantae</taxon>
        <taxon>Chlorophyta</taxon>
        <taxon>core chlorophytes</taxon>
        <taxon>Chlorophyceae</taxon>
        <taxon>CS clade</taxon>
        <taxon>Chlamydomonadales</taxon>
        <taxon>Chlamydomonadales incertae sedis</taxon>
        <taxon>Edaphochlamys</taxon>
    </lineage>
</organism>
<feature type="compositionally biased region" description="Low complexity" evidence="2">
    <location>
        <begin position="710"/>
        <end position="720"/>
    </location>
</feature>
<feature type="region of interest" description="Disordered" evidence="2">
    <location>
        <begin position="1072"/>
        <end position="1126"/>
    </location>
</feature>
<feature type="region of interest" description="Disordered" evidence="2">
    <location>
        <begin position="1293"/>
        <end position="1326"/>
    </location>
</feature>
<dbReference type="PANTHER" id="PTHR34491">
    <property type="entry name" value="A-TYPE INCLUSION PROTEIN, PUTATIVE-RELATED"/>
    <property type="match status" value="1"/>
</dbReference>
<evidence type="ECO:0000313" key="3">
    <source>
        <dbReference type="EMBL" id="KAG2490517.1"/>
    </source>
</evidence>
<feature type="compositionally biased region" description="Polar residues" evidence="2">
    <location>
        <begin position="671"/>
        <end position="682"/>
    </location>
</feature>
<dbReference type="Proteomes" id="UP000612055">
    <property type="component" value="Unassembled WGS sequence"/>
</dbReference>
<reference evidence="3" key="1">
    <citation type="journal article" date="2020" name="bioRxiv">
        <title>Comparative genomics of Chlamydomonas.</title>
        <authorList>
            <person name="Craig R.J."/>
            <person name="Hasan A.R."/>
            <person name="Ness R.W."/>
            <person name="Keightley P.D."/>
        </authorList>
    </citation>
    <scope>NUCLEOTIDE SEQUENCE</scope>
    <source>
        <strain evidence="3">CCAP 11/70</strain>
    </source>
</reference>
<proteinExistence type="predicted"/>
<feature type="compositionally biased region" description="Low complexity" evidence="2">
    <location>
        <begin position="895"/>
        <end position="911"/>
    </location>
</feature>
<feature type="compositionally biased region" description="Low complexity" evidence="2">
    <location>
        <begin position="1767"/>
        <end position="1780"/>
    </location>
</feature>
<feature type="compositionally biased region" description="Acidic residues" evidence="2">
    <location>
        <begin position="134"/>
        <end position="144"/>
    </location>
</feature>
<dbReference type="OrthoDB" id="552982at2759"/>
<feature type="compositionally biased region" description="Polar residues" evidence="2">
    <location>
        <begin position="838"/>
        <end position="850"/>
    </location>
</feature>
<feature type="coiled-coil region" evidence="1">
    <location>
        <begin position="1211"/>
        <end position="1287"/>
    </location>
</feature>
<evidence type="ECO:0000256" key="1">
    <source>
        <dbReference type="SAM" id="Coils"/>
    </source>
</evidence>
<accession>A0A835XSQ7</accession>
<sequence>MASTGGSPDIGNNEAGGVGPAPVGALGPDRNAVNPAVDHEHGLLRALRQVRDMASPADIAAAQRLLDKLHNNRALRSFLAQPGAAGGAGPAAGAAQEVGPNAFRNSPPGGRDSDGDDGGPGRGAGADVARAGAEGEDADPDADPGPDLGAGGLDGINAVGSGGIKLLDWQGKLCEILVYPKNDVHRLRQKLSYALRMAQQNVLARSTIIPLELQRLLDGARSSAQLQEAVRAFVLEFVQPLFRTCTNCNARRLVRQNPVPPANRFTCGHACCVFPVRSCKPGGWDEAEDWDHLFPSILREAAAAAQPASVQRRRGREDEDDAPPAELPGQGSGGAGARQGSAASGGAGGSGGQDVAPWLSGSRPESNVSAFSLGMSQGYGPGDDVEGDGMDGAEGGAGAVYGGYGQAGGGGGGGGFRGGRDSYSGKPNIVRRIMTPEGPIYVPGFEDEPLPPRRVAPAAHAAYPPGLVIRPNVDGMGVYGTGAHVARHAGVVLLPDGNLLIPIDQAGADRGDGDPYRAAARMAGPQLVRLGPGGPTAMAMGPTHQHQHQHVRNVLDVGLLPDDGRLGMHGAQQLPQIQIQHQIQQQQQQLQLLRQLQQQLQSRLSQDAGVQQARALAGLPPGTRIVRLPDGQLAAVLGPVGDGEDLPGPGLAHRHSEERHADPQGAPGPFATTNKPRLQPVQSFPMPTAFAYPPESAFRQQPPPQPTQPPTAQRKQAQQPRSKPPAVPQDEEDEEYEIITLPDGRKARILPDKPAAPRAAAAAAAGSGRDGSTAHEGRLAAGEDDGEEGGGGGGQSAAADAAAEAEDGGDDGPTWHHRSTRPAGRGGRAGGSGGGGSQLNMVPSTSTVLSPTPGATTTITAGATALTAATEVSPAPPPPLPQPRVVRLPDGRVFLLDPLPQDAAAAAAATGDDGDGDGGDADGSGGGQEGGVRRGSGGGPRSPPLPPPPRPLGRATPAGSEGSLGSGERPAAAATAAAAKGGATTSTTSSGSRLATAVLGMVPVATVGAPDGSNRRTVVVRRLLLQPLSFSPEEIGVDPGELPLVHMGPVVDLQPAAGRAAAAAAMADAAVDGADDDDGGGGDGDVITSARDLPPEPPPPRRAANAQAQVQQPDRQAQQPDRQAQQQQLIEQLLMKPLRSEGAAPPGGRPHAAAAANAAAAASAAARAANAAARAAADDAAGDDDVVMLDPQDAITTTSAAYRDALQRAQRQQLQQLQLQQLQQLQQQQQQAALVQQAQAQLLLLQQQRDREQQLATARQQQQQQQQQQLQRALRQQQQAALAAAQQVQQAAASMHVGPGTGAGTDRSGHGLSHAHSAVHRRSSRDAVPQLPLLTEEELAQAAPEDWQAYIGSLLEVAALQLPQDLPYDAVPRPAYGVRPGFLLRAMQFDPPGARPWSTRLVLRGARSVAAAGPAAVAGLFSSAVYDSDLITLCCDVPTDIVQTGVKLPAAIAVTDLRPRKELPVTGLQGSPLLMWPSPEAHAPQLAAFSRLGLARIALVARLDERCDLVICPQEMSGILLVVGAVIRRTNGGGGGQVQGRSGAKSAAALAAPAGALPPELPSVPTLDGSGGSVNSGPSAGRKRPAEAQPGPAAARGAPTARVETPNLADLATAAGKAAAAATASTTASMYSTARFQPPQNPVTNITREQKDGAGAGPATAGVGARGAGAGAGALASGSYAVPLVAPSEPTRPPAAVATTQHSEPGAGAGKKPTGSAGAAGPTPGPAGSKRPPGYDDALGLLMALASTMAQGGKRASGGPGPGPGPAGAQKGPPTAAAPSDPRRPPPPLGPAAEARPQAGDGPGAAPRPAASQGQADGAEAEADAGPKAVDADMEAAPAAEAEAGQADPNPNPNPSPNAEPDPDPEVQEMEAEGAETAAGAEAEEGQAPAAADPEADADVAIDLAQDPDPGADPETETDPDIETAEVEMTGPAEAEPEATEGQGLAGSPPAAGPAEHPEAEPAEDAAEAEGPEAEAAAAGHPAEAEAPEAPDPMQIDGADCRVEDEEEDEWSDLDVQIVQPGADRAAWDGPDRGPAGDAEVAERERDPDPDPAAAQAPQPPGPPGPAADAVADEAAVAAPQDEAVAAAAAADAEVGQGQGPGPAAEEEEGAKAGRAGAPAGSPDGLWDDDEGFV</sequence>
<feature type="compositionally biased region" description="Gly residues" evidence="2">
    <location>
        <begin position="330"/>
        <end position="352"/>
    </location>
</feature>
<feature type="region of interest" description="Disordered" evidence="2">
    <location>
        <begin position="1559"/>
        <end position="1601"/>
    </location>
</feature>
<feature type="compositionally biased region" description="Pro residues" evidence="2">
    <location>
        <begin position="1850"/>
        <end position="1860"/>
    </location>
</feature>
<feature type="compositionally biased region" description="Low complexity" evidence="2">
    <location>
        <begin position="851"/>
        <end position="870"/>
    </location>
</feature>
<feature type="compositionally biased region" description="Pro residues" evidence="2">
    <location>
        <begin position="941"/>
        <end position="951"/>
    </location>
</feature>
<feature type="region of interest" description="Disordered" evidence="2">
    <location>
        <begin position="82"/>
        <end position="153"/>
    </location>
</feature>
<evidence type="ECO:0000313" key="4">
    <source>
        <dbReference type="Proteomes" id="UP000612055"/>
    </source>
</evidence>
<feature type="region of interest" description="Disordered" evidence="2">
    <location>
        <begin position="304"/>
        <end position="389"/>
    </location>
</feature>
<feature type="compositionally biased region" description="Low complexity" evidence="2">
    <location>
        <begin position="1791"/>
        <end position="1818"/>
    </location>
</feature>
<feature type="compositionally biased region" description="Gly residues" evidence="2">
    <location>
        <begin position="921"/>
        <end position="940"/>
    </location>
</feature>
<feature type="compositionally biased region" description="Gly residues" evidence="2">
    <location>
        <begin position="824"/>
        <end position="837"/>
    </location>
</feature>
<feature type="compositionally biased region" description="Acidic residues" evidence="2">
    <location>
        <begin position="1961"/>
        <end position="1973"/>
    </location>
</feature>
<comment type="caution">
    <text evidence="3">The sequence shown here is derived from an EMBL/GenBank/DDBJ whole genome shotgun (WGS) entry which is preliminary data.</text>
</comment>
<evidence type="ECO:0000256" key="2">
    <source>
        <dbReference type="SAM" id="MobiDB-lite"/>
    </source>
</evidence>
<name>A0A835XSQ7_9CHLO</name>
<feature type="compositionally biased region" description="Low complexity" evidence="2">
    <location>
        <begin position="756"/>
        <end position="765"/>
    </location>
</feature>
<feature type="region of interest" description="Disordered" evidence="2">
    <location>
        <begin position="1"/>
        <end position="37"/>
    </location>
</feature>
<keyword evidence="4" id="KW-1185">Reference proteome</keyword>
<feature type="compositionally biased region" description="Acidic residues" evidence="2">
    <location>
        <begin position="1861"/>
        <end position="1874"/>
    </location>
</feature>
<dbReference type="EMBL" id="JAEHOE010000061">
    <property type="protein sequence ID" value="KAG2490517.1"/>
    <property type="molecule type" value="Genomic_DNA"/>
</dbReference>